<evidence type="ECO:0000256" key="2">
    <source>
        <dbReference type="ARBA" id="ARBA00004924"/>
    </source>
</evidence>
<evidence type="ECO:0000256" key="7">
    <source>
        <dbReference type="ARBA" id="ARBA00023002"/>
    </source>
</evidence>
<keyword evidence="8" id="KW-0503">Monooxygenase</keyword>
<name>A6G0Y8_9BACT</name>
<dbReference type="Gene3D" id="3.50.50.60">
    <property type="entry name" value="FAD/NAD(P)-binding domain"/>
    <property type="match status" value="1"/>
</dbReference>
<protein>
    <submittedName>
        <fullName evidence="8">L-lysine 6-monooxygenase (NADPH)</fullName>
    </submittedName>
</protein>
<dbReference type="SUPFAM" id="SSF51905">
    <property type="entry name" value="FAD/NAD(P)-binding domain"/>
    <property type="match status" value="2"/>
</dbReference>
<sequence length="466" mass="52051">MTRHANAPIPRAPLPARPVDLLAVGCGPFNMGLAALSSTVPELKAFTVDAAEDFRWHPGLMFEDARLQVSFLADLVSLVDPTHPLSFLAYLADQDRMYPFYIRERFHMMRSEYEDYLRWALAQLEQVAFGQRVELVEWDAAAEQFMVRLRATDGGTASLPARNLSVGIGTAPWVPELVEGVERSRWMHSAQYLARVDEVDAAQTVTVVGSGQSGAEVVLDLLRRRPGPRPGIRWLTRTASFAPLDYTKLVLEMTTPSYVKHFHALPEATRDALVANQWRHYKGISTDTLEAIHDQLYSRAVAFGEVDLELRVATELRGVQRSDAGVTLRCHDRVADHGFERDTDLLIFATGYRHRQPTFLEPLEPLLQRDAAGRLDLDLDHAVRSDPSLGGKVFVVNADLHSHGVAAPDLGICAYRNARIINTVLGRAHYRLPERTAFTRFGHHLDHEGARGAEAESRITKRESAA</sequence>
<dbReference type="PANTHER" id="PTHR42802">
    <property type="entry name" value="MONOOXYGENASE"/>
    <property type="match status" value="1"/>
</dbReference>
<dbReference type="STRING" id="391625.PPSIR1_41984"/>
<dbReference type="GO" id="GO:0004497">
    <property type="term" value="F:monooxygenase activity"/>
    <property type="evidence" value="ECO:0007669"/>
    <property type="project" value="UniProtKB-KW"/>
</dbReference>
<comment type="pathway">
    <text evidence="2">Siderophore biosynthesis.</text>
</comment>
<dbReference type="InterPro" id="IPR036188">
    <property type="entry name" value="FAD/NAD-bd_sf"/>
</dbReference>
<keyword evidence="6" id="KW-0521">NADP</keyword>
<proteinExistence type="inferred from homology"/>
<dbReference type="AlphaFoldDB" id="A6G0Y8"/>
<comment type="caution">
    <text evidence="8">The sequence shown here is derived from an EMBL/GenBank/DDBJ whole genome shotgun (WGS) entry which is preliminary data.</text>
</comment>
<evidence type="ECO:0000256" key="3">
    <source>
        <dbReference type="ARBA" id="ARBA00007588"/>
    </source>
</evidence>
<evidence type="ECO:0000256" key="4">
    <source>
        <dbReference type="ARBA" id="ARBA00022630"/>
    </source>
</evidence>
<evidence type="ECO:0000256" key="1">
    <source>
        <dbReference type="ARBA" id="ARBA00001974"/>
    </source>
</evidence>
<gene>
    <name evidence="8" type="ORF">PPSIR1_41984</name>
</gene>
<keyword evidence="9" id="KW-1185">Reference proteome</keyword>
<dbReference type="PANTHER" id="PTHR42802:SF1">
    <property type="entry name" value="L-ORNITHINE N(5)-MONOOXYGENASE"/>
    <property type="match status" value="1"/>
</dbReference>
<organism evidence="8 9">
    <name type="scientific">Plesiocystis pacifica SIR-1</name>
    <dbReference type="NCBI Taxonomy" id="391625"/>
    <lineage>
        <taxon>Bacteria</taxon>
        <taxon>Pseudomonadati</taxon>
        <taxon>Myxococcota</taxon>
        <taxon>Polyangia</taxon>
        <taxon>Nannocystales</taxon>
        <taxon>Nannocystaceae</taxon>
        <taxon>Plesiocystis</taxon>
    </lineage>
</organism>
<comment type="similarity">
    <text evidence="3">Belongs to the lysine N(6)-hydroxylase/L-ornithine N(5)-oxygenase family.</text>
</comment>
<keyword evidence="7" id="KW-0560">Oxidoreductase</keyword>
<dbReference type="eggNOG" id="COG3486">
    <property type="taxonomic scope" value="Bacteria"/>
</dbReference>
<dbReference type="OrthoDB" id="7527071at2"/>
<evidence type="ECO:0000256" key="5">
    <source>
        <dbReference type="ARBA" id="ARBA00022827"/>
    </source>
</evidence>
<comment type="cofactor">
    <cofactor evidence="1">
        <name>FAD</name>
        <dbReference type="ChEBI" id="CHEBI:57692"/>
    </cofactor>
</comment>
<keyword evidence="5" id="KW-0274">FAD</keyword>
<evidence type="ECO:0000313" key="9">
    <source>
        <dbReference type="Proteomes" id="UP000005801"/>
    </source>
</evidence>
<reference evidence="8 9" key="1">
    <citation type="submission" date="2007-06" db="EMBL/GenBank/DDBJ databases">
        <authorList>
            <person name="Shimkets L."/>
            <person name="Ferriera S."/>
            <person name="Johnson J."/>
            <person name="Kravitz S."/>
            <person name="Beeson K."/>
            <person name="Sutton G."/>
            <person name="Rogers Y.-H."/>
            <person name="Friedman R."/>
            <person name="Frazier M."/>
            <person name="Venter J.C."/>
        </authorList>
    </citation>
    <scope>NUCLEOTIDE SEQUENCE [LARGE SCALE GENOMIC DNA]</scope>
    <source>
        <strain evidence="8 9">SIR-1</strain>
    </source>
</reference>
<dbReference type="InterPro" id="IPR025700">
    <property type="entry name" value="Lys/Orn_oxygenase"/>
</dbReference>
<dbReference type="RefSeq" id="WP_006970387.1">
    <property type="nucleotide sequence ID" value="NZ_ABCS01000010.1"/>
</dbReference>
<evidence type="ECO:0000256" key="6">
    <source>
        <dbReference type="ARBA" id="ARBA00022857"/>
    </source>
</evidence>
<evidence type="ECO:0000313" key="8">
    <source>
        <dbReference type="EMBL" id="EDM80526.1"/>
    </source>
</evidence>
<dbReference type="Proteomes" id="UP000005801">
    <property type="component" value="Unassembled WGS sequence"/>
</dbReference>
<dbReference type="EMBL" id="ABCS01000010">
    <property type="protein sequence ID" value="EDM80526.1"/>
    <property type="molecule type" value="Genomic_DNA"/>
</dbReference>
<accession>A6G0Y8</accession>
<keyword evidence="4" id="KW-0285">Flavoprotein</keyword>
<dbReference type="Pfam" id="PF13434">
    <property type="entry name" value="Lys_Orn_oxgnase"/>
    <property type="match status" value="1"/>
</dbReference>